<dbReference type="EC" id="2.3.1.30" evidence="3"/>
<evidence type="ECO:0000256" key="5">
    <source>
        <dbReference type="ARBA" id="ARBA00022605"/>
    </source>
</evidence>
<dbReference type="PROSITE" id="PS00101">
    <property type="entry name" value="HEXAPEP_TRANSFERASES"/>
    <property type="match status" value="1"/>
</dbReference>
<gene>
    <name evidence="11" type="primary">cysE</name>
    <name evidence="11" type="ORF">CEV32_0765</name>
</gene>
<evidence type="ECO:0000256" key="3">
    <source>
        <dbReference type="ARBA" id="ARBA00013266"/>
    </source>
</evidence>
<evidence type="ECO:0000256" key="7">
    <source>
        <dbReference type="ARBA" id="ARBA00022737"/>
    </source>
</evidence>
<organism evidence="11 12">
    <name type="scientific">Brucella rhizosphaerae</name>
    <dbReference type="NCBI Taxonomy" id="571254"/>
    <lineage>
        <taxon>Bacteria</taxon>
        <taxon>Pseudomonadati</taxon>
        <taxon>Pseudomonadota</taxon>
        <taxon>Alphaproteobacteria</taxon>
        <taxon>Hyphomicrobiales</taxon>
        <taxon>Brucellaceae</taxon>
        <taxon>Brucella/Ochrobactrum group</taxon>
        <taxon>Brucella</taxon>
    </lineage>
</organism>
<dbReference type="InterPro" id="IPR053376">
    <property type="entry name" value="Serine_acetyltransferase"/>
</dbReference>
<dbReference type="GO" id="GO:0005737">
    <property type="term" value="C:cytoplasm"/>
    <property type="evidence" value="ECO:0007669"/>
    <property type="project" value="InterPro"/>
</dbReference>
<dbReference type="Gene3D" id="1.10.3130.10">
    <property type="entry name" value="serine acetyltransferase, domain 1"/>
    <property type="match status" value="1"/>
</dbReference>
<accession>A0A256FCM6</accession>
<keyword evidence="5" id="KW-0028">Amino-acid biosynthesis</keyword>
<dbReference type="Proteomes" id="UP000216345">
    <property type="component" value="Unassembled WGS sequence"/>
</dbReference>
<dbReference type="OrthoDB" id="9801456at2"/>
<evidence type="ECO:0000256" key="4">
    <source>
        <dbReference type="ARBA" id="ARBA00018522"/>
    </source>
</evidence>
<evidence type="ECO:0000313" key="11">
    <source>
        <dbReference type="EMBL" id="OYR12594.1"/>
    </source>
</evidence>
<comment type="pathway">
    <text evidence="1">Amino-acid biosynthesis; L-cysteine biosynthesis; L-cysteine from L-serine: step 1/2.</text>
</comment>
<keyword evidence="7" id="KW-0677">Repeat</keyword>
<dbReference type="Pfam" id="PF06426">
    <property type="entry name" value="SATase_N"/>
    <property type="match status" value="1"/>
</dbReference>
<evidence type="ECO:0000313" key="12">
    <source>
        <dbReference type="Proteomes" id="UP000216345"/>
    </source>
</evidence>
<keyword evidence="12" id="KW-1185">Reference proteome</keyword>
<feature type="domain" description="Serine acetyltransferase N-terminal" evidence="10">
    <location>
        <begin position="19"/>
        <end position="123"/>
    </location>
</feature>
<dbReference type="Pfam" id="PF00132">
    <property type="entry name" value="Hexapep"/>
    <property type="match status" value="1"/>
</dbReference>
<evidence type="ECO:0000259" key="10">
    <source>
        <dbReference type="SMART" id="SM00971"/>
    </source>
</evidence>
<comment type="caution">
    <text evidence="11">The sequence shown here is derived from an EMBL/GenBank/DDBJ whole genome shotgun (WGS) entry which is preliminary data.</text>
</comment>
<dbReference type="Gene3D" id="2.160.10.10">
    <property type="entry name" value="Hexapeptide repeat proteins"/>
    <property type="match status" value="1"/>
</dbReference>
<keyword evidence="8 11" id="KW-0012">Acyltransferase</keyword>
<protein>
    <recommendedName>
        <fullName evidence="4">Serine acetyltransferase</fullName>
        <ecNumber evidence="3">2.3.1.30</ecNumber>
    </recommendedName>
</protein>
<dbReference type="NCBIfam" id="NF041874">
    <property type="entry name" value="EPS_EpsC"/>
    <property type="match status" value="1"/>
</dbReference>
<dbReference type="AlphaFoldDB" id="A0A256FCM6"/>
<dbReference type="SUPFAM" id="SSF51161">
    <property type="entry name" value="Trimeric LpxA-like enzymes"/>
    <property type="match status" value="1"/>
</dbReference>
<dbReference type="RefSeq" id="WP_094577514.1">
    <property type="nucleotide sequence ID" value="NZ_JBHEEL010000004.1"/>
</dbReference>
<comment type="catalytic activity">
    <reaction evidence="9">
        <text>L-serine + acetyl-CoA = O-acetyl-L-serine + CoA</text>
        <dbReference type="Rhea" id="RHEA:24560"/>
        <dbReference type="ChEBI" id="CHEBI:33384"/>
        <dbReference type="ChEBI" id="CHEBI:57287"/>
        <dbReference type="ChEBI" id="CHEBI:57288"/>
        <dbReference type="ChEBI" id="CHEBI:58340"/>
        <dbReference type="EC" id="2.3.1.30"/>
    </reaction>
</comment>
<dbReference type="InterPro" id="IPR001451">
    <property type="entry name" value="Hexapep"/>
</dbReference>
<evidence type="ECO:0000256" key="1">
    <source>
        <dbReference type="ARBA" id="ARBA00004876"/>
    </source>
</evidence>
<proteinExistence type="inferred from homology"/>
<dbReference type="InterPro" id="IPR011004">
    <property type="entry name" value="Trimer_LpxA-like_sf"/>
</dbReference>
<evidence type="ECO:0000256" key="2">
    <source>
        <dbReference type="ARBA" id="ARBA00007274"/>
    </source>
</evidence>
<evidence type="ECO:0000256" key="8">
    <source>
        <dbReference type="ARBA" id="ARBA00023315"/>
    </source>
</evidence>
<dbReference type="NCBIfam" id="TIGR01172">
    <property type="entry name" value="cysE"/>
    <property type="match status" value="1"/>
</dbReference>
<dbReference type="InterPro" id="IPR018357">
    <property type="entry name" value="Hexapep_transf_CS"/>
</dbReference>
<dbReference type="eggNOG" id="COG1045">
    <property type="taxonomic scope" value="Bacteria"/>
</dbReference>
<dbReference type="FunFam" id="2.160.10.10:FF:000002">
    <property type="entry name" value="Serine acetyltransferase"/>
    <property type="match status" value="1"/>
</dbReference>
<dbReference type="InterPro" id="IPR042122">
    <property type="entry name" value="Ser_AcTrfase_N_sf"/>
</dbReference>
<dbReference type="UniPathway" id="UPA00136">
    <property type="reaction ID" value="UER00199"/>
</dbReference>
<dbReference type="GO" id="GO:0006535">
    <property type="term" value="P:cysteine biosynthetic process from serine"/>
    <property type="evidence" value="ECO:0007669"/>
    <property type="project" value="InterPro"/>
</dbReference>
<sequence>MSVRTNAKASPSLGQVDPIWHSVRAEAEEAAKNDPVLGTFLYATIINQSTLEDAVMHRIAERLGHADVSADILRQTFDAMLEANPEWSHIVRVDIQAVYDRDPAYNRFMDPVLYLKGFHAIQTHRLAHWLYKEGRKDFAYYLQSRSSSIFQTDIHPAAQFGSGLFLDHATGLVVGETAVIEDNVSILHGVTLGGTGKASGDRHPKIRHGVLIGAGAKILGNIEVGNCSKIAAGSVVLKSVPQNATVAGVPAKVVGESGCSEPSRVMDQMLSEAAFGEHMFGEGI</sequence>
<dbReference type="InterPro" id="IPR045304">
    <property type="entry name" value="LbH_SAT"/>
</dbReference>
<dbReference type="CDD" id="cd03354">
    <property type="entry name" value="LbH_SAT"/>
    <property type="match status" value="1"/>
</dbReference>
<dbReference type="PANTHER" id="PTHR42811">
    <property type="entry name" value="SERINE ACETYLTRANSFERASE"/>
    <property type="match status" value="1"/>
</dbReference>
<dbReference type="GO" id="GO:0009001">
    <property type="term" value="F:serine O-acetyltransferase activity"/>
    <property type="evidence" value="ECO:0007669"/>
    <property type="project" value="UniProtKB-EC"/>
</dbReference>
<evidence type="ECO:0000256" key="9">
    <source>
        <dbReference type="ARBA" id="ARBA00049486"/>
    </source>
</evidence>
<comment type="similarity">
    <text evidence="2">Belongs to the transferase hexapeptide repeat family.</text>
</comment>
<evidence type="ECO:0000256" key="6">
    <source>
        <dbReference type="ARBA" id="ARBA00022679"/>
    </source>
</evidence>
<reference evidence="11 12" key="1">
    <citation type="submission" date="2017-07" db="EMBL/GenBank/DDBJ databases">
        <title>Phylogenetic study on the rhizospheric bacterium Ochrobactrum sp. A44.</title>
        <authorList>
            <person name="Krzyzanowska D.M."/>
            <person name="Ossowicki A."/>
            <person name="Rajewska M."/>
            <person name="Maciag T."/>
            <person name="Kaczynski Z."/>
            <person name="Czerwicka M."/>
            <person name="Jafra S."/>
        </authorList>
    </citation>
    <scope>NUCLEOTIDE SEQUENCE [LARGE SCALE GENOMIC DNA]</scope>
    <source>
        <strain evidence="11 12">PR17</strain>
    </source>
</reference>
<name>A0A256FCM6_9HYPH</name>
<keyword evidence="6 11" id="KW-0808">Transferase</keyword>
<dbReference type="InterPro" id="IPR005881">
    <property type="entry name" value="Ser_O-AcTrfase"/>
</dbReference>
<dbReference type="SMART" id="SM00971">
    <property type="entry name" value="SATase_N"/>
    <property type="match status" value="1"/>
</dbReference>
<dbReference type="InterPro" id="IPR010493">
    <property type="entry name" value="Ser_AcTrfase_N"/>
</dbReference>
<dbReference type="EMBL" id="NNRK01000029">
    <property type="protein sequence ID" value="OYR12594.1"/>
    <property type="molecule type" value="Genomic_DNA"/>
</dbReference>